<dbReference type="KEGG" id="kcm:ABWK59_18880"/>
<sequence length="275" mass="27601">MTRHAKAERLHDLHRPGDPLVLANVWDPVGARLVAEAGAPAVATASASVSWTLGSPDGDGLDRARAIAQTALIASAVDLPVTADLESGYADSPEGVAATIAELLETGAVGVNLEDGAADHGPGLRPLADAAARIAAARAAADAAGVRLFLNARTDVFLRAVGDPADRLAEAVARGRAFAEAGASGVFVPGVTDPATVRALAAELPLPLNVLVGPGAPTVAELAALGVARISLGPGLAEAAYAAVERAAREVYAHGTWGGLDGGLDYGRLNGLFSR</sequence>
<dbReference type="InterPro" id="IPR015813">
    <property type="entry name" value="Pyrv/PenolPyrv_kinase-like_dom"/>
</dbReference>
<dbReference type="InterPro" id="IPR039556">
    <property type="entry name" value="ICL/PEPM"/>
</dbReference>
<proteinExistence type="predicted"/>
<accession>A0AAU8JYA4</accession>
<organism evidence="1">
    <name type="scientific">Kitasatospora camelliae</name>
    <dbReference type="NCBI Taxonomy" id="3156397"/>
    <lineage>
        <taxon>Bacteria</taxon>
        <taxon>Bacillati</taxon>
        <taxon>Actinomycetota</taxon>
        <taxon>Actinomycetes</taxon>
        <taxon>Kitasatosporales</taxon>
        <taxon>Streptomycetaceae</taxon>
        <taxon>Kitasatospora</taxon>
    </lineage>
</organism>
<dbReference type="CDD" id="cd00377">
    <property type="entry name" value="ICL_PEPM"/>
    <property type="match status" value="1"/>
</dbReference>
<dbReference type="EMBL" id="CP159872">
    <property type="protein sequence ID" value="XCM80832.1"/>
    <property type="molecule type" value="Genomic_DNA"/>
</dbReference>
<reference evidence="1" key="1">
    <citation type="submission" date="2024-06" db="EMBL/GenBank/DDBJ databases">
        <title>The genome sequences of Kitasatospora sp. strain HUAS MG31.</title>
        <authorList>
            <person name="Mo P."/>
        </authorList>
    </citation>
    <scope>NUCLEOTIDE SEQUENCE</scope>
    <source>
        <strain evidence="1">HUAS MG31</strain>
    </source>
</reference>
<dbReference type="RefSeq" id="WP_354641766.1">
    <property type="nucleotide sequence ID" value="NZ_CP159872.1"/>
</dbReference>
<dbReference type="Gene3D" id="6.10.250.2750">
    <property type="match status" value="1"/>
</dbReference>
<evidence type="ECO:0000313" key="1">
    <source>
        <dbReference type="EMBL" id="XCM80832.1"/>
    </source>
</evidence>
<keyword evidence="1" id="KW-0456">Lyase</keyword>
<dbReference type="AlphaFoldDB" id="A0AAU8JYA4"/>
<dbReference type="PANTHER" id="PTHR42905:SF16">
    <property type="entry name" value="CARBOXYPHOSPHONOENOLPYRUVATE PHOSPHONOMUTASE-LIKE PROTEIN (AFU_ORTHOLOGUE AFUA_5G07230)"/>
    <property type="match status" value="1"/>
</dbReference>
<dbReference type="SUPFAM" id="SSF51621">
    <property type="entry name" value="Phosphoenolpyruvate/pyruvate domain"/>
    <property type="match status" value="1"/>
</dbReference>
<dbReference type="Pfam" id="PF13714">
    <property type="entry name" value="PEP_mutase"/>
    <property type="match status" value="1"/>
</dbReference>
<dbReference type="GO" id="GO:0016829">
    <property type="term" value="F:lyase activity"/>
    <property type="evidence" value="ECO:0007669"/>
    <property type="project" value="UniProtKB-KW"/>
</dbReference>
<gene>
    <name evidence="1" type="ORF">ABWK59_18880</name>
</gene>
<name>A0AAU8JYA4_9ACTN</name>
<dbReference type="InterPro" id="IPR040442">
    <property type="entry name" value="Pyrv_kinase-like_dom_sf"/>
</dbReference>
<protein>
    <submittedName>
        <fullName evidence="1">Isocitrate lyase/phosphoenolpyruvate mutase family protein</fullName>
    </submittedName>
</protein>
<dbReference type="PANTHER" id="PTHR42905">
    <property type="entry name" value="PHOSPHOENOLPYRUVATE CARBOXYLASE"/>
    <property type="match status" value="1"/>
</dbReference>
<dbReference type="Gene3D" id="3.20.20.60">
    <property type="entry name" value="Phosphoenolpyruvate-binding domains"/>
    <property type="match status" value="1"/>
</dbReference>